<evidence type="ECO:0000313" key="4">
    <source>
        <dbReference type="Proteomes" id="UP000198460"/>
    </source>
</evidence>
<dbReference type="InterPro" id="IPR029501">
    <property type="entry name" value="EndoU_bac"/>
</dbReference>
<feature type="region of interest" description="Disordered" evidence="1">
    <location>
        <begin position="496"/>
        <end position="540"/>
    </location>
</feature>
<dbReference type="EMBL" id="FXAN01000001">
    <property type="protein sequence ID" value="SMF97947.1"/>
    <property type="molecule type" value="Genomic_DNA"/>
</dbReference>
<sequence>MSGAKIASGIDQTATYSQGSTISADGVNIVSGKDINVTGSNIVGTNDVALTAARNVTITTSQDTLQSSSYYDKKESGLMSGGGLSVTVGSRSQSDKQQTSTVTNTGSTIGSLKGNLTVTAGNDLHVTGSDLIAGQNVTGIAKNVTIDAAAGSSSHHESHETKQSGLTVGLAGTLPQAVQGAVGQAQSAGGSQDSRAKALHAIAAAGQTANVAQQLSAGGTPDIGIQVSVGSSHSKSTFTESQTTQTGSNVVAGGTAAFVATGDKNQGQGNITIAGSDVTANNVLLNAANQVNLVNTTSTDSTRSTNESSSASVGVQVTTRGVGVSASMAKAHGDGNSDAVMQNNTHITGTNNVSIVSGGDTNIIGAVVSGKHVSADVGGSLNLASVQDTTVSEAHQKGSGGGFTISQGGGSANFSNQHGDASGHYAGVAEQAGIKAGDGGFDVNVKGNTDLKGAVIASTADPSKNHLTTGTLTYSDIQNHSDYSASSSGFSAGASMGVPTQATGPGSVPNAGGVTPMLSQHDSGSESATTKSGVSAGTVTITDTPNQQQALANLNRDTSNTNGTVSKTPDLQNLLGNQADMMNAASAAGEAMATQIGRYADDKRNAANKAAEQAVKDGNPELAAQYRQEAASWDEGGTNRVALHTAGGAMIASLGGGSALAGAAGAGLSAALAGKLNSVADSIAGATGDTNAGLTAGNILSNVLATSAGALVGGNSGAFAAANVDLYNRDQSNGQGKGGTGSQFIDSIGEQFASAARGALNLAEIINHALNKIIPSPSGQKPDADANPLIDVTGGQRPPPTAGAVVTPMPCPVGPGACGMAVTPVVTPGAPILANGSGGNSSTQSRDGNAPDNGSGSDVNLASPDRTNHILNGDATGGGHLWPGAPGKSAFPENWSASKVMNAVSDIATDPAISEAVQANGRIVKNGTVDGIDIRVVIEPSSKGGGIVTAFPTNIPRNP</sequence>
<dbReference type="Pfam" id="PF13332">
    <property type="entry name" value="Fil_haemagg_2"/>
    <property type="match status" value="3"/>
</dbReference>
<protein>
    <submittedName>
        <fullName evidence="3">Large exoproteins involved in heme utilization or adhesion</fullName>
    </submittedName>
</protein>
<feature type="region of interest" description="Disordered" evidence="1">
    <location>
        <begin position="75"/>
        <end position="108"/>
    </location>
</feature>
<accession>A0A238GY85</accession>
<evidence type="ECO:0000259" key="2">
    <source>
        <dbReference type="Pfam" id="PF14436"/>
    </source>
</evidence>
<dbReference type="Proteomes" id="UP000198460">
    <property type="component" value="Unassembled WGS sequence"/>
</dbReference>
<gene>
    <name evidence="3" type="ORF">BSIN_5359</name>
</gene>
<dbReference type="AlphaFoldDB" id="A0A238GY85"/>
<evidence type="ECO:0000256" key="1">
    <source>
        <dbReference type="SAM" id="MobiDB-lite"/>
    </source>
</evidence>
<dbReference type="GO" id="GO:0004519">
    <property type="term" value="F:endonuclease activity"/>
    <property type="evidence" value="ECO:0007669"/>
    <property type="project" value="InterPro"/>
</dbReference>
<feature type="compositionally biased region" description="Gly residues" evidence="1">
    <location>
        <begin position="398"/>
        <end position="411"/>
    </location>
</feature>
<feature type="region of interest" description="Disordered" evidence="1">
    <location>
        <begin position="393"/>
        <end position="418"/>
    </location>
</feature>
<feature type="compositionally biased region" description="Polar residues" evidence="1">
    <location>
        <begin position="87"/>
        <end position="108"/>
    </location>
</feature>
<organism evidence="3 4">
    <name type="scientific">Burkholderia singularis</name>
    <dbReference type="NCBI Taxonomy" id="1503053"/>
    <lineage>
        <taxon>Bacteria</taxon>
        <taxon>Pseudomonadati</taxon>
        <taxon>Pseudomonadota</taxon>
        <taxon>Betaproteobacteria</taxon>
        <taxon>Burkholderiales</taxon>
        <taxon>Burkholderiaceae</taxon>
        <taxon>Burkholderia</taxon>
        <taxon>pseudomallei group</taxon>
    </lineage>
</organism>
<feature type="compositionally biased region" description="Polar residues" evidence="1">
    <location>
        <begin position="517"/>
        <end position="540"/>
    </location>
</feature>
<feature type="region of interest" description="Disordered" evidence="1">
    <location>
        <begin position="833"/>
        <end position="887"/>
    </location>
</feature>
<feature type="compositionally biased region" description="Polar residues" evidence="1">
    <location>
        <begin position="840"/>
        <end position="860"/>
    </location>
</feature>
<feature type="domain" description="Bacterial EndoU nuclease" evidence="2">
    <location>
        <begin position="880"/>
        <end position="953"/>
    </location>
</feature>
<evidence type="ECO:0000313" key="3">
    <source>
        <dbReference type="EMBL" id="SMF97947.1"/>
    </source>
</evidence>
<reference evidence="3 4" key="1">
    <citation type="submission" date="2017-04" db="EMBL/GenBank/DDBJ databases">
        <authorList>
            <person name="Afonso C.L."/>
            <person name="Miller P.J."/>
            <person name="Scott M.A."/>
            <person name="Spackman E."/>
            <person name="Goraichik I."/>
            <person name="Dimitrov K.M."/>
            <person name="Suarez D.L."/>
            <person name="Swayne D.E."/>
        </authorList>
    </citation>
    <scope>NUCLEOTIDE SEQUENCE [LARGE SCALE GENOMIC DNA]</scope>
    <source>
        <strain evidence="3">LMG 28154</strain>
    </source>
</reference>
<feature type="region of interest" description="Disordered" evidence="1">
    <location>
        <begin position="776"/>
        <end position="803"/>
    </location>
</feature>
<dbReference type="Pfam" id="PF14436">
    <property type="entry name" value="EndoU_bacteria"/>
    <property type="match status" value="1"/>
</dbReference>
<proteinExistence type="predicted"/>
<dbReference type="InterPro" id="IPR025157">
    <property type="entry name" value="Hemagglutinin_rpt"/>
</dbReference>
<name>A0A238GY85_9BURK</name>